<gene>
    <name evidence="1" type="ORF">C8J55DRAFT_548853</name>
</gene>
<sequence length="278" mass="31239">MLLKVLVHQDPVEGSTESDVTIGSKKTHEDYQGGLESAANPMTIVPSSHPLQFLILVLSHYMDTTLLPRFYVSSLFAPPECDAGNYILVWTTMKSMQLHHVPKPSVLRPKLCRKAIPFILNDIDPPDMSSFHRFQKSLKVEGAEDRAHEFLEWRNCTQTCTEGEQPTSRENFKLASMCILRSLSIAVLDMPSKPAMLYGGGDSTAFYRVIRAGYPEDTKELSLALVGMWRNLGGVNKATTCTRREEGHSLLLENSGKITRLLKSRSRNTRRVQDSPFL</sequence>
<dbReference type="AlphaFoldDB" id="A0A9W9AHA8"/>
<proteinExistence type="predicted"/>
<reference evidence="1" key="1">
    <citation type="submission" date="2022-08" db="EMBL/GenBank/DDBJ databases">
        <authorList>
            <consortium name="DOE Joint Genome Institute"/>
            <person name="Min B."/>
            <person name="Riley R."/>
            <person name="Sierra-Patev S."/>
            <person name="Naranjo-Ortiz M."/>
            <person name="Looney B."/>
            <person name="Konkel Z."/>
            <person name="Slot J.C."/>
            <person name="Sakamoto Y."/>
            <person name="Steenwyk J.L."/>
            <person name="Rokas A."/>
            <person name="Carro J."/>
            <person name="Camarero S."/>
            <person name="Ferreira P."/>
            <person name="Molpeceres G."/>
            <person name="Ruiz-Duenas F.J."/>
            <person name="Serrano A."/>
            <person name="Henrissat B."/>
            <person name="Drula E."/>
            <person name="Hughes K.W."/>
            <person name="Mata J.L."/>
            <person name="Ishikawa N.K."/>
            <person name="Vargas-Isla R."/>
            <person name="Ushijima S."/>
            <person name="Smith C.A."/>
            <person name="Ahrendt S."/>
            <person name="Andreopoulos W."/>
            <person name="He G."/>
            <person name="Labutti K."/>
            <person name="Lipzen A."/>
            <person name="Ng V."/>
            <person name="Sandor L."/>
            <person name="Barry K."/>
            <person name="Martinez A.T."/>
            <person name="Xiao Y."/>
            <person name="Gibbons J.G."/>
            <person name="Terashima K."/>
            <person name="Hibbett D.S."/>
            <person name="Grigoriev I.V."/>
        </authorList>
    </citation>
    <scope>NUCLEOTIDE SEQUENCE</scope>
    <source>
        <strain evidence="1">Sp2 HRB7682 ss15</strain>
    </source>
</reference>
<dbReference type="EMBL" id="JANVFS010000013">
    <property type="protein sequence ID" value="KAJ4482879.1"/>
    <property type="molecule type" value="Genomic_DNA"/>
</dbReference>
<reference evidence="1" key="2">
    <citation type="journal article" date="2023" name="Proc. Natl. Acad. Sci. U.S.A.">
        <title>A global phylogenomic analysis of the shiitake genus Lentinula.</title>
        <authorList>
            <person name="Sierra-Patev S."/>
            <person name="Min B."/>
            <person name="Naranjo-Ortiz M."/>
            <person name="Looney B."/>
            <person name="Konkel Z."/>
            <person name="Slot J.C."/>
            <person name="Sakamoto Y."/>
            <person name="Steenwyk J.L."/>
            <person name="Rokas A."/>
            <person name="Carro J."/>
            <person name="Camarero S."/>
            <person name="Ferreira P."/>
            <person name="Molpeceres G."/>
            <person name="Ruiz-Duenas F.J."/>
            <person name="Serrano A."/>
            <person name="Henrissat B."/>
            <person name="Drula E."/>
            <person name="Hughes K.W."/>
            <person name="Mata J.L."/>
            <person name="Ishikawa N.K."/>
            <person name="Vargas-Isla R."/>
            <person name="Ushijima S."/>
            <person name="Smith C.A."/>
            <person name="Donoghue J."/>
            <person name="Ahrendt S."/>
            <person name="Andreopoulos W."/>
            <person name="He G."/>
            <person name="LaButti K."/>
            <person name="Lipzen A."/>
            <person name="Ng V."/>
            <person name="Riley R."/>
            <person name="Sandor L."/>
            <person name="Barry K."/>
            <person name="Martinez A.T."/>
            <person name="Xiao Y."/>
            <person name="Gibbons J.G."/>
            <person name="Terashima K."/>
            <person name="Grigoriev I.V."/>
            <person name="Hibbett D."/>
        </authorList>
    </citation>
    <scope>NUCLEOTIDE SEQUENCE</scope>
    <source>
        <strain evidence="1">Sp2 HRB7682 ss15</strain>
    </source>
</reference>
<dbReference type="Proteomes" id="UP001150238">
    <property type="component" value="Unassembled WGS sequence"/>
</dbReference>
<protein>
    <submittedName>
        <fullName evidence="1">Uncharacterized protein</fullName>
    </submittedName>
</protein>
<organism evidence="1 2">
    <name type="scientific">Lentinula lateritia</name>
    <dbReference type="NCBI Taxonomy" id="40482"/>
    <lineage>
        <taxon>Eukaryota</taxon>
        <taxon>Fungi</taxon>
        <taxon>Dikarya</taxon>
        <taxon>Basidiomycota</taxon>
        <taxon>Agaricomycotina</taxon>
        <taxon>Agaricomycetes</taxon>
        <taxon>Agaricomycetidae</taxon>
        <taxon>Agaricales</taxon>
        <taxon>Marasmiineae</taxon>
        <taxon>Omphalotaceae</taxon>
        <taxon>Lentinula</taxon>
    </lineage>
</organism>
<evidence type="ECO:0000313" key="1">
    <source>
        <dbReference type="EMBL" id="KAJ4482879.1"/>
    </source>
</evidence>
<name>A0A9W9AHA8_9AGAR</name>
<comment type="caution">
    <text evidence="1">The sequence shown here is derived from an EMBL/GenBank/DDBJ whole genome shotgun (WGS) entry which is preliminary data.</text>
</comment>
<evidence type="ECO:0000313" key="2">
    <source>
        <dbReference type="Proteomes" id="UP001150238"/>
    </source>
</evidence>
<accession>A0A9W9AHA8</accession>